<dbReference type="InterPro" id="IPR006656">
    <property type="entry name" value="Mopterin_OxRdtase"/>
</dbReference>
<dbReference type="CDD" id="cd02754">
    <property type="entry name" value="MopB_Nitrate-R-NapA-like"/>
    <property type="match status" value="1"/>
</dbReference>
<keyword evidence="2" id="KW-0479">Metal-binding</keyword>
<dbReference type="SUPFAM" id="SSF53706">
    <property type="entry name" value="Formate dehydrogenase/DMSO reductase, domains 1-3"/>
    <property type="match status" value="1"/>
</dbReference>
<dbReference type="Gene3D" id="2.40.40.20">
    <property type="match status" value="1"/>
</dbReference>
<dbReference type="InterPro" id="IPR027467">
    <property type="entry name" value="MopterinOxRdtase_cofactor_BS"/>
</dbReference>
<dbReference type="PANTHER" id="PTHR43105">
    <property type="entry name" value="RESPIRATORY NITRATE REDUCTASE"/>
    <property type="match status" value="1"/>
</dbReference>
<evidence type="ECO:0000256" key="5">
    <source>
        <dbReference type="ARBA" id="ARBA00023014"/>
    </source>
</evidence>
<evidence type="ECO:0000256" key="2">
    <source>
        <dbReference type="ARBA" id="ARBA00022723"/>
    </source>
</evidence>
<keyword evidence="4" id="KW-0408">Iron</keyword>
<dbReference type="GO" id="GO:0045333">
    <property type="term" value="P:cellular respiration"/>
    <property type="evidence" value="ECO:0007669"/>
    <property type="project" value="UniProtKB-ARBA"/>
</dbReference>
<protein>
    <submittedName>
        <fullName evidence="7">Similar to FeS molybdopterin oxidoreductase proteins</fullName>
        <ecNumber evidence="7">1.7.99.4</ecNumber>
    </submittedName>
</protein>
<dbReference type="PROSITE" id="PS51669">
    <property type="entry name" value="4FE4S_MOW_BIS_MGD"/>
    <property type="match status" value="1"/>
</dbReference>
<dbReference type="Gene3D" id="3.40.228.10">
    <property type="entry name" value="Dimethylsulfoxide Reductase, domain 2"/>
    <property type="match status" value="1"/>
</dbReference>
<dbReference type="Pfam" id="PF01568">
    <property type="entry name" value="Molydop_binding"/>
    <property type="match status" value="1"/>
</dbReference>
<dbReference type="GO" id="GO:0043546">
    <property type="term" value="F:molybdopterin cofactor binding"/>
    <property type="evidence" value="ECO:0007669"/>
    <property type="project" value="InterPro"/>
</dbReference>
<evidence type="ECO:0000256" key="1">
    <source>
        <dbReference type="ARBA" id="ARBA00022485"/>
    </source>
</evidence>
<evidence type="ECO:0000259" key="6">
    <source>
        <dbReference type="PROSITE" id="PS51669"/>
    </source>
</evidence>
<keyword evidence="3 7" id="KW-0560">Oxidoreductase</keyword>
<dbReference type="Pfam" id="PF04879">
    <property type="entry name" value="Molybdop_Fe4S4"/>
    <property type="match status" value="1"/>
</dbReference>
<dbReference type="InterPro" id="IPR006963">
    <property type="entry name" value="Mopterin_OxRdtase_4Fe-4S_dom"/>
</dbReference>
<dbReference type="Gene3D" id="3.40.50.740">
    <property type="match status" value="1"/>
</dbReference>
<dbReference type="EC" id="1.7.99.4" evidence="7"/>
<name>Q1PVH1_KUEST</name>
<dbReference type="AlphaFoldDB" id="Q1PVH1"/>
<organism evidence="7">
    <name type="scientific">Kuenenia stuttgartiensis</name>
    <dbReference type="NCBI Taxonomy" id="174633"/>
    <lineage>
        <taxon>Bacteria</taxon>
        <taxon>Pseudomonadati</taxon>
        <taxon>Planctomycetota</taxon>
        <taxon>Candidatus Brocadiia</taxon>
        <taxon>Candidatus Brocadiales</taxon>
        <taxon>Candidatus Brocadiaceae</taxon>
        <taxon>Candidatus Kuenenia</taxon>
    </lineage>
</organism>
<evidence type="ECO:0000313" key="7">
    <source>
        <dbReference type="EMBL" id="CAJ71229.1"/>
    </source>
</evidence>
<reference evidence="7" key="2">
    <citation type="submission" date="2006-01" db="EMBL/GenBank/DDBJ databases">
        <authorList>
            <person name="Genoscope"/>
        </authorList>
    </citation>
    <scope>NUCLEOTIDE SEQUENCE</scope>
</reference>
<keyword evidence="1" id="KW-0004">4Fe-4S</keyword>
<dbReference type="GO" id="GO:0016020">
    <property type="term" value="C:membrane"/>
    <property type="evidence" value="ECO:0007669"/>
    <property type="project" value="TreeGrafter"/>
</dbReference>
<proteinExistence type="predicted"/>
<dbReference type="PANTHER" id="PTHR43105:SF9">
    <property type="entry name" value="NADPH-FE(3+) OXIDOREDUCTASE SUBUNIT ALPHA"/>
    <property type="match status" value="1"/>
</dbReference>
<evidence type="ECO:0000256" key="4">
    <source>
        <dbReference type="ARBA" id="ARBA00023004"/>
    </source>
</evidence>
<dbReference type="Gene3D" id="2.20.25.90">
    <property type="entry name" value="ADC-like domains"/>
    <property type="match status" value="1"/>
</dbReference>
<dbReference type="GO" id="GO:0016491">
    <property type="term" value="F:oxidoreductase activity"/>
    <property type="evidence" value="ECO:0007669"/>
    <property type="project" value="UniProtKB-KW"/>
</dbReference>
<accession>Q1PVH1</accession>
<reference evidence="7" key="1">
    <citation type="journal article" date="2006" name="Nature">
        <title>Deciphering the evolution and metabolism of an anammox bacterium from a community genome.</title>
        <authorList>
            <person name="Strous M."/>
            <person name="Pelletier E."/>
            <person name="Mangenot S."/>
            <person name="Rattei T."/>
            <person name="Lehner A."/>
            <person name="Taylor M.W."/>
            <person name="Horn M."/>
            <person name="Daims H."/>
            <person name="Bartol-Mavel D."/>
            <person name="Wincker P."/>
            <person name="Barbe V."/>
            <person name="Fonknechten N."/>
            <person name="Vallenet D."/>
            <person name="Segurens B."/>
            <person name="Schenowitz-Truong C."/>
            <person name="Medigue C."/>
            <person name="Collingro A."/>
            <person name="Snel B."/>
            <person name="Dutilh B.E."/>
            <person name="OpDenCamp H.J.M."/>
            <person name="vanDerDrift C."/>
            <person name="Cirpus I."/>
            <person name="vanDePas-Schoonen K.T."/>
            <person name="Harhangi H.R."/>
            <person name="vanNiftrik L."/>
            <person name="Schmid M."/>
            <person name="Keltjens J."/>
            <person name="vanDeVossenberg J."/>
            <person name="Kartal B."/>
            <person name="Meier H."/>
            <person name="Frishman D."/>
            <person name="Huynen M.A."/>
            <person name="Mewes H."/>
            <person name="Weissenbach J."/>
            <person name="Jetten M.S.M."/>
            <person name="Wagner M."/>
            <person name="LePaslier D."/>
        </authorList>
    </citation>
    <scope>NUCLEOTIDE SEQUENCE</scope>
</reference>
<dbReference type="SUPFAM" id="SSF50692">
    <property type="entry name" value="ADC-like"/>
    <property type="match status" value="1"/>
</dbReference>
<dbReference type="Pfam" id="PF00384">
    <property type="entry name" value="Molybdopterin"/>
    <property type="match status" value="1"/>
</dbReference>
<dbReference type="SMART" id="SM00926">
    <property type="entry name" value="Molybdop_Fe4S4"/>
    <property type="match status" value="1"/>
</dbReference>
<dbReference type="CDD" id="cd00508">
    <property type="entry name" value="MopB_CT_Fdh-Nap-like"/>
    <property type="match status" value="1"/>
</dbReference>
<dbReference type="InterPro" id="IPR006657">
    <property type="entry name" value="MoPterin_dinucl-bd_dom"/>
</dbReference>
<feature type="domain" description="4Fe-4S Mo/W bis-MGD-type" evidence="6">
    <location>
        <begin position="16"/>
        <end position="72"/>
    </location>
</feature>
<sequence length="715" mass="78910">MIEINKNKGDRITMPIQWHKTTCPYCGFGCGLMAGVENGKIIEIKGMPGHPANDGMICTLPANSVPVFCAEDRLTKPMIRRDGKLSPVSWEEAITHVASRFQEIIETHGPGAIAIHSGATCTTEEYYLMNKLIKGCIGSNNIESSTRLCMASSAMGFMSTIGADAPPACYADIEQADLFFIAGNNMAISVPALFARVARSKRKNDAKVIVVDPRRSETTGIADIHLQIRPGTDVALNNSIAHVLLKEGYVNEEKVAEYASGIKDLKELSEEYPPSRASEITGCPEQLIIDAARMVGRSKAMLIFWFQGYNHSTQAVFKNNTLHNLWLLTNNFCKPGAGPLSITGECNALGCRWVGGLSHLLPGMRMVANPQHRQEVADFWGIPTEKLHPVPGRSIMDIVSGLHSGDVRALWVIAANPAASLPNTKWILDGLSKAEMLVVQDIFHPTETTKLADVVLPAAQWCEKAGTFISSERRIELADKIIDPPGEAKPDCEILWLVARAMGFEKEFPYSSPEDVFGEFKQITSGRICDMNGVTYERLRGNTGIQLPCPDVNHPGTPRLFTDRYFPRADGRAALLPREYLPPKETINEIYPFVLITGRQQWHFNTGVRTKRIPYLHQRAPDNFVEIHPHDAAQLRIQNGDEVEVSSSRGTTKGFAQISGRVLQGNIFMPIHYGGAINNKDARLANLVTNNICDIHSKQPEYKFSAVNLKKSQPC</sequence>
<dbReference type="PIRSF" id="PIRSF000144">
    <property type="entry name" value="CbbBc"/>
    <property type="match status" value="1"/>
</dbReference>
<dbReference type="GO" id="GO:0046872">
    <property type="term" value="F:metal ion binding"/>
    <property type="evidence" value="ECO:0007669"/>
    <property type="project" value="UniProtKB-KW"/>
</dbReference>
<keyword evidence="5" id="KW-0411">Iron-sulfur</keyword>
<dbReference type="EMBL" id="CT573073">
    <property type="protein sequence ID" value="CAJ71229.1"/>
    <property type="molecule type" value="Genomic_DNA"/>
</dbReference>
<dbReference type="PROSITE" id="PS00551">
    <property type="entry name" value="MOLYBDOPTERIN_PROK_1"/>
    <property type="match status" value="1"/>
</dbReference>
<evidence type="ECO:0000256" key="3">
    <source>
        <dbReference type="ARBA" id="ARBA00023002"/>
    </source>
</evidence>
<dbReference type="GO" id="GO:0051539">
    <property type="term" value="F:4 iron, 4 sulfur cluster binding"/>
    <property type="evidence" value="ECO:0007669"/>
    <property type="project" value="UniProtKB-KW"/>
</dbReference>
<dbReference type="InterPro" id="IPR050123">
    <property type="entry name" value="Prok_molybdopt-oxidoreductase"/>
</dbReference>
<gene>
    <name evidence="7" type="primary">napA</name>
    <name evidence="7" type="ORF">kustc0484</name>
</gene>
<dbReference type="InterPro" id="IPR009010">
    <property type="entry name" value="Asp_de-COase-like_dom_sf"/>
</dbReference>